<dbReference type="EMBL" id="FXZI01000001">
    <property type="protein sequence ID" value="SMX73661.1"/>
    <property type="molecule type" value="Genomic_DNA"/>
</dbReference>
<reference evidence="2 3" key="1">
    <citation type="submission" date="2017-03" db="EMBL/GenBank/DDBJ databases">
        <authorList>
            <person name="Afonso C.L."/>
            <person name="Miller P.J."/>
            <person name="Scott M.A."/>
            <person name="Spackman E."/>
            <person name="Goraichik I."/>
            <person name="Dimitrov K.M."/>
            <person name="Suarez D.L."/>
            <person name="Swayne D.E."/>
        </authorList>
    </citation>
    <scope>NUCLEOTIDE SEQUENCE [LARGE SCALE GENOMIC DNA]</scope>
    <source>
        <strain evidence="3">8(6)</strain>
    </source>
</reference>
<protein>
    <submittedName>
        <fullName evidence="2">Uncharacterized protein</fullName>
    </submittedName>
</protein>
<gene>
    <name evidence="2" type="ORF">BAURA86_00563</name>
</gene>
<feature type="compositionally biased region" description="Polar residues" evidence="1">
    <location>
        <begin position="1"/>
        <end position="12"/>
    </location>
</feature>
<dbReference type="AlphaFoldDB" id="A0A2H1IER7"/>
<organism evidence="2 3">
    <name type="scientific">Brevibacterium aurantiacum</name>
    <dbReference type="NCBI Taxonomy" id="273384"/>
    <lineage>
        <taxon>Bacteria</taxon>
        <taxon>Bacillati</taxon>
        <taxon>Actinomycetota</taxon>
        <taxon>Actinomycetes</taxon>
        <taxon>Micrococcales</taxon>
        <taxon>Brevibacteriaceae</taxon>
        <taxon>Brevibacterium</taxon>
    </lineage>
</organism>
<proteinExistence type="predicted"/>
<evidence type="ECO:0000313" key="2">
    <source>
        <dbReference type="EMBL" id="SMX73661.1"/>
    </source>
</evidence>
<name>A0A2H1IER7_BREAU</name>
<accession>A0A2H1IER7</accession>
<feature type="region of interest" description="Disordered" evidence="1">
    <location>
        <begin position="1"/>
        <end position="23"/>
    </location>
</feature>
<evidence type="ECO:0000313" key="3">
    <source>
        <dbReference type="Proteomes" id="UP000234300"/>
    </source>
</evidence>
<sequence length="41" mass="4087">MNRSHAFSNTATAGGYFGPNSESENAVNAVNAATSSQASAP</sequence>
<dbReference type="Proteomes" id="UP000234300">
    <property type="component" value="Unassembled WGS sequence"/>
</dbReference>
<evidence type="ECO:0000256" key="1">
    <source>
        <dbReference type="SAM" id="MobiDB-lite"/>
    </source>
</evidence>